<name>A0AA35Z0S9_LACSI</name>
<dbReference type="Pfam" id="PF03078">
    <property type="entry name" value="ATHILA"/>
    <property type="match status" value="1"/>
</dbReference>
<dbReference type="InterPro" id="IPR004312">
    <property type="entry name" value="ATHILA_Orf1_C"/>
</dbReference>
<accession>A0AA35Z0S9</accession>
<evidence type="ECO:0000313" key="3">
    <source>
        <dbReference type="Proteomes" id="UP001177003"/>
    </source>
</evidence>
<sequence length="164" mass="18384">MRQLPYVSSSAKASSLIHPVMKVVHRIVASLVVPRKERSTISALELKILYAMAHPDDNLIPHYGSFLCNKFTFLSTSRSGKITCGGIVSLLAKSAPVRVPYPETHQPLPDETYLTTGVLESMRMFREEDGNHNWTVGQNHDPRLLITPKNKDILSLRCPNNFTD</sequence>
<organism evidence="2 3">
    <name type="scientific">Lactuca saligna</name>
    <name type="common">Willowleaf lettuce</name>
    <dbReference type="NCBI Taxonomy" id="75948"/>
    <lineage>
        <taxon>Eukaryota</taxon>
        <taxon>Viridiplantae</taxon>
        <taxon>Streptophyta</taxon>
        <taxon>Embryophyta</taxon>
        <taxon>Tracheophyta</taxon>
        <taxon>Spermatophyta</taxon>
        <taxon>Magnoliopsida</taxon>
        <taxon>eudicotyledons</taxon>
        <taxon>Gunneridae</taxon>
        <taxon>Pentapetalae</taxon>
        <taxon>asterids</taxon>
        <taxon>campanulids</taxon>
        <taxon>Asterales</taxon>
        <taxon>Asteraceae</taxon>
        <taxon>Cichorioideae</taxon>
        <taxon>Cichorieae</taxon>
        <taxon>Lactucinae</taxon>
        <taxon>Lactuca</taxon>
    </lineage>
</organism>
<gene>
    <name evidence="2" type="ORF">LSALG_LOCUS23012</name>
</gene>
<reference evidence="2" key="1">
    <citation type="submission" date="2023-04" db="EMBL/GenBank/DDBJ databases">
        <authorList>
            <person name="Vijverberg K."/>
            <person name="Xiong W."/>
            <person name="Schranz E."/>
        </authorList>
    </citation>
    <scope>NUCLEOTIDE SEQUENCE</scope>
</reference>
<protein>
    <recommendedName>
        <fullName evidence="1">Arabidopsis retrotransposon Orf1 C-terminal domain-containing protein</fullName>
    </recommendedName>
</protein>
<dbReference type="AlphaFoldDB" id="A0AA35Z0S9"/>
<evidence type="ECO:0000259" key="1">
    <source>
        <dbReference type="Pfam" id="PF03078"/>
    </source>
</evidence>
<feature type="domain" description="Arabidopsis retrotransposon Orf1 C-terminal" evidence="1">
    <location>
        <begin position="3"/>
        <end position="49"/>
    </location>
</feature>
<proteinExistence type="predicted"/>
<keyword evidence="3" id="KW-1185">Reference proteome</keyword>
<dbReference type="Proteomes" id="UP001177003">
    <property type="component" value="Chromosome 4"/>
</dbReference>
<dbReference type="EMBL" id="OX465080">
    <property type="protein sequence ID" value="CAI9283412.1"/>
    <property type="molecule type" value="Genomic_DNA"/>
</dbReference>
<evidence type="ECO:0000313" key="2">
    <source>
        <dbReference type="EMBL" id="CAI9283412.1"/>
    </source>
</evidence>